<evidence type="ECO:0000313" key="7">
    <source>
        <dbReference type="Proteomes" id="UP000533469"/>
    </source>
</evidence>
<evidence type="ECO:0000256" key="3">
    <source>
        <dbReference type="PIRSR" id="PIRSR003170-2"/>
    </source>
</evidence>
<dbReference type="GO" id="GO:0009228">
    <property type="term" value="P:thiamine biosynthetic process"/>
    <property type="evidence" value="ECO:0007669"/>
    <property type="project" value="UniProtKB-KW"/>
</dbReference>
<organism evidence="6 7">
    <name type="scientific">Ancylobacter tetraedralis</name>
    <dbReference type="NCBI Taxonomy" id="217068"/>
    <lineage>
        <taxon>Bacteria</taxon>
        <taxon>Pseudomonadati</taxon>
        <taxon>Pseudomonadota</taxon>
        <taxon>Alphaproteobacteria</taxon>
        <taxon>Hyphomicrobiales</taxon>
        <taxon>Xanthobacteraceae</taxon>
        <taxon>Ancylobacter</taxon>
    </lineage>
</organism>
<dbReference type="RefSeq" id="WP_343056046.1">
    <property type="nucleotide sequence ID" value="NZ_JACICD010000002.1"/>
</dbReference>
<feature type="binding site" evidence="3">
    <location>
        <position position="108"/>
    </location>
    <ligand>
        <name>substrate</name>
    </ligand>
</feature>
<dbReference type="EMBL" id="JACICD010000002">
    <property type="protein sequence ID" value="MBB3770912.1"/>
    <property type="molecule type" value="Genomic_DNA"/>
</dbReference>
<dbReference type="PIRSF" id="PIRSF003170">
    <property type="entry name" value="Pet18p"/>
    <property type="match status" value="1"/>
</dbReference>
<protein>
    <recommendedName>
        <fullName evidence="1">Aminopyrimidine aminohydrolase</fullName>
        <ecNumber evidence="1">3.5.99.2</ecNumber>
    </recommendedName>
</protein>
<feature type="active site" description="Proton donor" evidence="2">
    <location>
        <position position="231"/>
    </location>
</feature>
<dbReference type="GO" id="GO:0005829">
    <property type="term" value="C:cytosol"/>
    <property type="evidence" value="ECO:0007669"/>
    <property type="project" value="TreeGrafter"/>
</dbReference>
<evidence type="ECO:0000256" key="2">
    <source>
        <dbReference type="PIRSR" id="PIRSR003170-1"/>
    </source>
</evidence>
<gene>
    <name evidence="6" type="ORF">FHS55_001507</name>
</gene>
<dbReference type="Gene3D" id="1.20.910.10">
    <property type="entry name" value="Heme oxygenase-like"/>
    <property type="match status" value="1"/>
</dbReference>
<sequence length="240" mass="27116">MARRPKRMRSYSPRTSGRRSMANHSGQTFSDALKQANAENWNAARQHRFVEEIFAGSVPADIMRRYLTQDYQFIDGFVALLGMAIATADRYESRIRFAQFAAMITSDENTYFQRGFDALGVAEAERRQPAIAAPTARFQALMREAAQTRDYACCLAVLTVAEWLYLDWADRPGAVLPTDFIHAEWITLHNNDGFRAFVIWLRGELDRAGADADETGRAAAASLFGRAVALERAFFDHIYL</sequence>
<feature type="domain" description="Thiaminase-2/PQQC" evidence="5">
    <location>
        <begin position="39"/>
        <end position="237"/>
    </location>
</feature>
<dbReference type="SUPFAM" id="SSF48613">
    <property type="entry name" value="Heme oxygenase-like"/>
    <property type="match status" value="1"/>
</dbReference>
<comment type="catalytic activity">
    <reaction evidence="1">
        <text>4-amino-5-aminomethyl-2-methylpyrimidine + H2O = 4-amino-5-hydroxymethyl-2-methylpyrimidine + NH4(+)</text>
        <dbReference type="Rhea" id="RHEA:31799"/>
        <dbReference type="ChEBI" id="CHEBI:15377"/>
        <dbReference type="ChEBI" id="CHEBI:16892"/>
        <dbReference type="ChEBI" id="CHEBI:28938"/>
        <dbReference type="ChEBI" id="CHEBI:63416"/>
        <dbReference type="EC" id="3.5.99.2"/>
    </reaction>
</comment>
<keyword evidence="1" id="KW-0784">Thiamine biosynthesis</keyword>
<feature type="binding site" evidence="3">
    <location>
        <position position="162"/>
    </location>
    <ligand>
        <name>substrate</name>
    </ligand>
</feature>
<evidence type="ECO:0000313" key="6">
    <source>
        <dbReference type="EMBL" id="MBB3770912.1"/>
    </source>
</evidence>
<dbReference type="InterPro" id="IPR050967">
    <property type="entry name" value="Thiamine_Salvage_TenA"/>
</dbReference>
<comment type="pathway">
    <text evidence="1">Cofactor biosynthesis; thiamine diphosphate biosynthesis.</text>
</comment>
<dbReference type="Proteomes" id="UP000533469">
    <property type="component" value="Unassembled WGS sequence"/>
</dbReference>
<keyword evidence="1 6" id="KW-0378">Hydrolase</keyword>
<evidence type="ECO:0000256" key="4">
    <source>
        <dbReference type="SAM" id="MobiDB-lite"/>
    </source>
</evidence>
<dbReference type="UniPathway" id="UPA00060"/>
<dbReference type="Pfam" id="PF03070">
    <property type="entry name" value="TENA_THI-4"/>
    <property type="match status" value="1"/>
</dbReference>
<reference evidence="6 7" key="1">
    <citation type="submission" date="2020-08" db="EMBL/GenBank/DDBJ databases">
        <title>Genomic Encyclopedia of Type Strains, Phase IV (KMG-IV): sequencing the most valuable type-strain genomes for metagenomic binning, comparative biology and taxonomic classification.</title>
        <authorList>
            <person name="Goeker M."/>
        </authorList>
    </citation>
    <scope>NUCLEOTIDE SEQUENCE [LARGE SCALE GENOMIC DNA]</scope>
    <source>
        <strain evidence="6 7">DSM 5895</strain>
    </source>
</reference>
<dbReference type="CDD" id="cd19358">
    <property type="entry name" value="TenA_E_Spr0628-like"/>
    <property type="match status" value="1"/>
</dbReference>
<comment type="caution">
    <text evidence="6">The sequence shown here is derived from an EMBL/GenBank/DDBJ whole genome shotgun (WGS) entry which is preliminary data.</text>
</comment>
<dbReference type="GO" id="GO:0050334">
    <property type="term" value="F:thiaminase activity"/>
    <property type="evidence" value="ECO:0007669"/>
    <property type="project" value="UniProtKB-UniRule"/>
</dbReference>
<dbReference type="GO" id="GO:0009229">
    <property type="term" value="P:thiamine diphosphate biosynthetic process"/>
    <property type="evidence" value="ECO:0007669"/>
    <property type="project" value="UniProtKB-UniPathway"/>
</dbReference>
<dbReference type="InterPro" id="IPR026285">
    <property type="entry name" value="TenA_E"/>
</dbReference>
<dbReference type="PANTHER" id="PTHR43198:SF2">
    <property type="entry name" value="SI:CH1073-67J19.1-RELATED"/>
    <property type="match status" value="1"/>
</dbReference>
<comment type="similarity">
    <text evidence="1">Belongs to the TenA family.</text>
</comment>
<name>A0A839Z5H3_9HYPH</name>
<keyword evidence="7" id="KW-1185">Reference proteome</keyword>
<dbReference type="InterPro" id="IPR004305">
    <property type="entry name" value="Thiaminase-2/PQQC"/>
</dbReference>
<evidence type="ECO:0000259" key="5">
    <source>
        <dbReference type="Pfam" id="PF03070"/>
    </source>
</evidence>
<feature type="region of interest" description="Disordered" evidence="4">
    <location>
        <begin position="1"/>
        <end position="26"/>
    </location>
</feature>
<dbReference type="InterPro" id="IPR016084">
    <property type="entry name" value="Haem_Oase-like_multi-hlx"/>
</dbReference>
<dbReference type="EC" id="3.5.99.2" evidence="1"/>
<feature type="binding site" evidence="3">
    <location>
        <position position="70"/>
    </location>
    <ligand>
        <name>substrate</name>
    </ligand>
</feature>
<proteinExistence type="inferred from homology"/>
<accession>A0A839Z5H3</accession>
<comment type="catalytic activity">
    <reaction evidence="1">
        <text>thiamine + H2O = 5-(2-hydroxyethyl)-4-methylthiazole + 4-amino-5-hydroxymethyl-2-methylpyrimidine + H(+)</text>
        <dbReference type="Rhea" id="RHEA:17509"/>
        <dbReference type="ChEBI" id="CHEBI:15377"/>
        <dbReference type="ChEBI" id="CHEBI:15378"/>
        <dbReference type="ChEBI" id="CHEBI:16892"/>
        <dbReference type="ChEBI" id="CHEBI:17957"/>
        <dbReference type="ChEBI" id="CHEBI:18385"/>
        <dbReference type="EC" id="3.5.99.2"/>
    </reaction>
</comment>
<evidence type="ECO:0000256" key="1">
    <source>
        <dbReference type="PIRNR" id="PIRNR003170"/>
    </source>
</evidence>
<dbReference type="AlphaFoldDB" id="A0A839Z5H3"/>
<dbReference type="PANTHER" id="PTHR43198">
    <property type="entry name" value="BIFUNCTIONAL TH2 PROTEIN"/>
    <property type="match status" value="1"/>
</dbReference>
<comment type="function">
    <text evidence="1">Catalyzes an amino-pyrimidine hydrolysis reaction at the C5' of the pyrimidine moiety of thiamine compounds, a reaction that is part of a thiamine salvage pathway. Thus, catalyzes the conversion of 4-amino-5-aminomethyl-2-methylpyrimidine to 4-amino-5-hydroxymethyl-2-methylpyrimidine (HMP).</text>
</comment>